<dbReference type="Gene3D" id="1.20.120.910">
    <property type="entry name" value="DksA, coiled-coil domain"/>
    <property type="match status" value="1"/>
</dbReference>
<evidence type="ECO:0000256" key="3">
    <source>
        <dbReference type="ARBA" id="ARBA00022833"/>
    </source>
</evidence>
<dbReference type="Pfam" id="PF01258">
    <property type="entry name" value="zf-dskA_traR"/>
    <property type="match status" value="1"/>
</dbReference>
<organism evidence="5">
    <name type="scientific">marine sediment metagenome</name>
    <dbReference type="NCBI Taxonomy" id="412755"/>
    <lineage>
        <taxon>unclassified sequences</taxon>
        <taxon>metagenomes</taxon>
        <taxon>ecological metagenomes</taxon>
    </lineage>
</organism>
<feature type="domain" description="Zinc finger DksA/TraR C4-type" evidence="4">
    <location>
        <begin position="37"/>
        <end position="68"/>
    </location>
</feature>
<dbReference type="PANTHER" id="PTHR38777:SF1">
    <property type="entry name" value="DNAK SUPPRESSOR PROTEIN"/>
    <property type="match status" value="1"/>
</dbReference>
<keyword evidence="1" id="KW-0479">Metal-binding</keyword>
<dbReference type="SUPFAM" id="SSF57716">
    <property type="entry name" value="Glucocorticoid receptor-like (DNA-binding domain)"/>
    <property type="match status" value="1"/>
</dbReference>
<dbReference type="GO" id="GO:1900378">
    <property type="term" value="P:positive regulation of secondary metabolite biosynthetic process"/>
    <property type="evidence" value="ECO:0007669"/>
    <property type="project" value="TreeGrafter"/>
</dbReference>
<dbReference type="PROSITE" id="PS01102">
    <property type="entry name" value="ZF_DKSA_1"/>
    <property type="match status" value="1"/>
</dbReference>
<comment type="caution">
    <text evidence="5">The sequence shown here is derived from an EMBL/GenBank/DDBJ whole genome shotgun (WGS) entry which is preliminary data.</text>
</comment>
<dbReference type="PANTHER" id="PTHR38777">
    <property type="entry name" value="FELS-2 PROPHAGE PROTEIN"/>
    <property type="match status" value="1"/>
</dbReference>
<dbReference type="EMBL" id="LAZR01004619">
    <property type="protein sequence ID" value="KKN06997.1"/>
    <property type="molecule type" value="Genomic_DNA"/>
</dbReference>
<keyword evidence="3" id="KW-0862">Zinc</keyword>
<dbReference type="InterPro" id="IPR020458">
    <property type="entry name" value="Znf_DskA_TraR_CS"/>
</dbReference>
<dbReference type="InterPro" id="IPR000962">
    <property type="entry name" value="Znf_DskA_TraR"/>
</dbReference>
<sequence length="88" mass="9374">MASGWARDGAIQDQIDASVNDAVQYARSNLISGASAELCDECDEKIPQARRLALPGVRYCVACQAAIEGNGASAKSFNRRGSKDSQLR</sequence>
<evidence type="ECO:0000256" key="2">
    <source>
        <dbReference type="ARBA" id="ARBA00022771"/>
    </source>
</evidence>
<dbReference type="GO" id="GO:0008270">
    <property type="term" value="F:zinc ion binding"/>
    <property type="evidence" value="ECO:0007669"/>
    <property type="project" value="UniProtKB-KW"/>
</dbReference>
<gene>
    <name evidence="5" type="ORF">LCGC14_1071600</name>
</gene>
<keyword evidence="2" id="KW-0863">Zinc-finger</keyword>
<proteinExistence type="predicted"/>
<accession>A0A0F9N5A7</accession>
<evidence type="ECO:0000259" key="4">
    <source>
        <dbReference type="Pfam" id="PF01258"/>
    </source>
</evidence>
<dbReference type="AlphaFoldDB" id="A0A0F9N5A7"/>
<protein>
    <recommendedName>
        <fullName evidence="4">Zinc finger DksA/TraR C4-type domain-containing protein</fullName>
    </recommendedName>
</protein>
<dbReference type="NCBIfam" id="NF008243">
    <property type="entry name" value="PRK11019.1"/>
    <property type="match status" value="1"/>
</dbReference>
<evidence type="ECO:0000313" key="5">
    <source>
        <dbReference type="EMBL" id="KKN06997.1"/>
    </source>
</evidence>
<name>A0A0F9N5A7_9ZZZZ</name>
<reference evidence="5" key="1">
    <citation type="journal article" date="2015" name="Nature">
        <title>Complex archaea that bridge the gap between prokaryotes and eukaryotes.</title>
        <authorList>
            <person name="Spang A."/>
            <person name="Saw J.H."/>
            <person name="Jorgensen S.L."/>
            <person name="Zaremba-Niedzwiedzka K."/>
            <person name="Martijn J."/>
            <person name="Lind A.E."/>
            <person name="van Eijk R."/>
            <person name="Schleper C."/>
            <person name="Guy L."/>
            <person name="Ettema T.J."/>
        </authorList>
    </citation>
    <scope>NUCLEOTIDE SEQUENCE</scope>
</reference>
<evidence type="ECO:0000256" key="1">
    <source>
        <dbReference type="ARBA" id="ARBA00022723"/>
    </source>
</evidence>
<dbReference type="PROSITE" id="PS51128">
    <property type="entry name" value="ZF_DKSA_2"/>
    <property type="match status" value="1"/>
</dbReference>